<keyword evidence="5" id="KW-1185">Reference proteome</keyword>
<comment type="caution">
    <text evidence="4">The sequence shown here is derived from an EMBL/GenBank/DDBJ whole genome shotgun (WGS) entry which is preliminary data.</text>
</comment>
<proteinExistence type="inferred from homology"/>
<feature type="region of interest" description="Disordered" evidence="2">
    <location>
        <begin position="288"/>
        <end position="314"/>
    </location>
</feature>
<feature type="compositionally biased region" description="Low complexity" evidence="2">
    <location>
        <begin position="301"/>
        <end position="314"/>
    </location>
</feature>
<keyword evidence="3" id="KW-0472">Membrane</keyword>
<comment type="similarity">
    <text evidence="1">Belongs to the heparin-binding growth factors family.</text>
</comment>
<gene>
    <name evidence="4" type="ORF">M5D96_007334</name>
</gene>
<dbReference type="InterPro" id="IPR002209">
    <property type="entry name" value="Fibroblast_GF_fam"/>
</dbReference>
<keyword evidence="3" id="KW-0812">Transmembrane</keyword>
<dbReference type="InterPro" id="IPR008996">
    <property type="entry name" value="IL1/FGF"/>
</dbReference>
<dbReference type="PROSITE" id="PS00247">
    <property type="entry name" value="HBGF_FGF"/>
    <property type="match status" value="1"/>
</dbReference>
<evidence type="ECO:0000256" key="3">
    <source>
        <dbReference type="SAM" id="Phobius"/>
    </source>
</evidence>
<dbReference type="Pfam" id="PF00167">
    <property type="entry name" value="FGF"/>
    <property type="match status" value="1"/>
</dbReference>
<reference evidence="4" key="1">
    <citation type="journal article" date="2023" name="Genome Biol. Evol.">
        <title>Long-read-based Genome Assembly of Drosophila gunungcola Reveals Fewer Chemosensory Genes in Flower-breeding Species.</title>
        <authorList>
            <person name="Negi A."/>
            <person name="Liao B.Y."/>
            <person name="Yeh S.D."/>
        </authorList>
    </citation>
    <scope>NUCLEOTIDE SEQUENCE</scope>
    <source>
        <strain evidence="4">Sukarami</strain>
    </source>
</reference>
<name>A0A9P9YMW8_9MUSC</name>
<dbReference type="SUPFAM" id="SSF50353">
    <property type="entry name" value="Cytokine"/>
    <property type="match status" value="1"/>
</dbReference>
<sequence length="340" mass="39813">MLLQFTLPNVRTYFILMIVVVALAMPTCAAEKRYVLQLKEHNERALHINSHGRVTAEHILQTYQYFTMEGVNDVLSLDFKLTIYAADVDYYLCFHQGRLVGKRNATKDCHFKEGMINGYYHYTSYYKPKLRVGFKAKFKPVGLKDFAKPRVMDKAIFFFYRLGEEEIPETLANGSNSNSLKSYNQANSNNNNNNNNEVDLEQQQVILQRNRLQHRRLQPKKRQQQQQQKQQQQQQQHHRRRHRQRGTVRHHHDNATIMERRRRRRLERQQHKLQRELWEQKQREAGELERERERLEHLPKATSSASSSSSSSSTATSTALTATAASANIISQSGNIYGNV</sequence>
<feature type="compositionally biased region" description="Low complexity" evidence="2">
    <location>
        <begin position="187"/>
        <end position="196"/>
    </location>
</feature>
<feature type="compositionally biased region" description="Basic and acidic residues" evidence="2">
    <location>
        <begin position="288"/>
        <end position="299"/>
    </location>
</feature>
<evidence type="ECO:0000313" key="5">
    <source>
        <dbReference type="Proteomes" id="UP001059596"/>
    </source>
</evidence>
<dbReference type="EMBL" id="JAMKOV010000005">
    <property type="protein sequence ID" value="KAI8039909.1"/>
    <property type="molecule type" value="Genomic_DNA"/>
</dbReference>
<feature type="compositionally biased region" description="Low complexity" evidence="2">
    <location>
        <begin position="224"/>
        <end position="235"/>
    </location>
</feature>
<feature type="compositionally biased region" description="Basic residues" evidence="2">
    <location>
        <begin position="236"/>
        <end position="252"/>
    </location>
</feature>
<evidence type="ECO:0000256" key="2">
    <source>
        <dbReference type="SAM" id="MobiDB-lite"/>
    </source>
</evidence>
<feature type="transmembrane region" description="Helical" evidence="3">
    <location>
        <begin position="12"/>
        <end position="30"/>
    </location>
</feature>
<evidence type="ECO:0000313" key="4">
    <source>
        <dbReference type="EMBL" id="KAI8039909.1"/>
    </source>
</evidence>
<dbReference type="GO" id="GO:0008083">
    <property type="term" value="F:growth factor activity"/>
    <property type="evidence" value="ECO:0007669"/>
    <property type="project" value="InterPro"/>
</dbReference>
<accession>A0A9P9YMW8</accession>
<keyword evidence="3" id="KW-1133">Transmembrane helix</keyword>
<dbReference type="AlphaFoldDB" id="A0A9P9YMW8"/>
<dbReference type="Proteomes" id="UP001059596">
    <property type="component" value="Unassembled WGS sequence"/>
</dbReference>
<evidence type="ECO:0000256" key="1">
    <source>
        <dbReference type="ARBA" id="ARBA00007936"/>
    </source>
</evidence>
<dbReference type="Gene3D" id="2.80.10.50">
    <property type="match status" value="1"/>
</dbReference>
<feature type="compositionally biased region" description="Basic residues" evidence="2">
    <location>
        <begin position="214"/>
        <end position="223"/>
    </location>
</feature>
<protein>
    <submittedName>
        <fullName evidence="4">Uncharacterized protein</fullName>
    </submittedName>
</protein>
<feature type="compositionally biased region" description="Polar residues" evidence="2">
    <location>
        <begin position="172"/>
        <end position="186"/>
    </location>
</feature>
<organism evidence="4 5">
    <name type="scientific">Drosophila gunungcola</name>
    <name type="common">fruit fly</name>
    <dbReference type="NCBI Taxonomy" id="103775"/>
    <lineage>
        <taxon>Eukaryota</taxon>
        <taxon>Metazoa</taxon>
        <taxon>Ecdysozoa</taxon>
        <taxon>Arthropoda</taxon>
        <taxon>Hexapoda</taxon>
        <taxon>Insecta</taxon>
        <taxon>Pterygota</taxon>
        <taxon>Neoptera</taxon>
        <taxon>Endopterygota</taxon>
        <taxon>Diptera</taxon>
        <taxon>Brachycera</taxon>
        <taxon>Muscomorpha</taxon>
        <taxon>Ephydroidea</taxon>
        <taxon>Drosophilidae</taxon>
        <taxon>Drosophila</taxon>
        <taxon>Sophophora</taxon>
    </lineage>
</organism>
<feature type="region of interest" description="Disordered" evidence="2">
    <location>
        <begin position="214"/>
        <end position="262"/>
    </location>
</feature>
<feature type="region of interest" description="Disordered" evidence="2">
    <location>
        <begin position="172"/>
        <end position="196"/>
    </location>
</feature>